<gene>
    <name evidence="2" type="ORF">METBISCDRAFT_22591</name>
</gene>
<dbReference type="InterPro" id="IPR043141">
    <property type="entry name" value="Ribosomal_uL10-like_sf"/>
</dbReference>
<dbReference type="Gene3D" id="3.30.70.1730">
    <property type="match status" value="1"/>
</dbReference>
<dbReference type="CDD" id="cd05797">
    <property type="entry name" value="Ribosomal_L10"/>
    <property type="match status" value="1"/>
</dbReference>
<dbReference type="SUPFAM" id="SSF160369">
    <property type="entry name" value="Ribosomal protein L10-like"/>
    <property type="match status" value="1"/>
</dbReference>
<keyword evidence="3" id="KW-1185">Reference proteome</keyword>
<accession>A0A4V1J395</accession>
<dbReference type="Proteomes" id="UP000268321">
    <property type="component" value="Unassembled WGS sequence"/>
</dbReference>
<organism evidence="2 3">
    <name type="scientific">Metschnikowia bicuspidata</name>
    <dbReference type="NCBI Taxonomy" id="27322"/>
    <lineage>
        <taxon>Eukaryota</taxon>
        <taxon>Fungi</taxon>
        <taxon>Dikarya</taxon>
        <taxon>Ascomycota</taxon>
        <taxon>Saccharomycotina</taxon>
        <taxon>Pichiomycetes</taxon>
        <taxon>Metschnikowiaceae</taxon>
        <taxon>Metschnikowia</taxon>
    </lineage>
</organism>
<reference evidence="3" key="1">
    <citation type="journal article" date="2018" name="Nat. Microbiol.">
        <title>Leveraging single-cell genomics to expand the fungal tree of life.</title>
        <authorList>
            <person name="Ahrendt S.R."/>
            <person name="Quandt C.A."/>
            <person name="Ciobanu D."/>
            <person name="Clum A."/>
            <person name="Salamov A."/>
            <person name="Andreopoulos B."/>
            <person name="Cheng J.F."/>
            <person name="Woyke T."/>
            <person name="Pelin A."/>
            <person name="Henrissat B."/>
            <person name="Reynolds N.K."/>
            <person name="Benny G.L."/>
            <person name="Smith M.E."/>
            <person name="James T.Y."/>
            <person name="Grigoriev I.V."/>
        </authorList>
    </citation>
    <scope>NUCLEOTIDE SEQUENCE [LARGE SCALE GENOMIC DNA]</scope>
    <source>
        <strain evidence="3">Baker2002</strain>
    </source>
</reference>
<dbReference type="InterPro" id="IPR047865">
    <property type="entry name" value="Ribosomal_uL10_bac_type"/>
</dbReference>
<comment type="similarity">
    <text evidence="1">Belongs to the universal ribosomal protein uL10 family.</text>
</comment>
<evidence type="ECO:0000256" key="1">
    <source>
        <dbReference type="ARBA" id="ARBA00008889"/>
    </source>
</evidence>
<dbReference type="OrthoDB" id="360689at2759"/>
<name>A0A4V1J395_9ASCO</name>
<proteinExistence type="inferred from homology"/>
<protein>
    <recommendedName>
        <fullName evidence="4">Ribosomal protein L10</fullName>
    </recommendedName>
</protein>
<sequence length="259" mass="28715">MRSLLTPLGLATGAVSSAYQKALFRCLSISSVSLAKANALVKTVSEPTDNTFPGQLTRQTGKNILSRKTFLVDYYKHMNDTNEIILYVHHNNLVKADTLKIRTELQKLGVQLLYLRNNIYNVYLRSAEEEDPAALENSKRNRDVKHPLSVLLNGPTAAIAIKKCDPRVVESVLNVLKLANDKLILMGARVEQSVYNAKQVNEFKDLPTKEEIQAQLAGLLAYLGGAGLVRTLETNGTALYLTLEQRSKDMDPSSQETDV</sequence>
<dbReference type="PANTHER" id="PTHR11560">
    <property type="entry name" value="39S RIBOSOMAL PROTEIN L10, MITOCHONDRIAL"/>
    <property type="match status" value="1"/>
</dbReference>
<dbReference type="EMBL" id="ML004444">
    <property type="protein sequence ID" value="RKP31279.1"/>
    <property type="molecule type" value="Genomic_DNA"/>
</dbReference>
<dbReference type="AlphaFoldDB" id="A0A4V1J395"/>
<evidence type="ECO:0008006" key="4">
    <source>
        <dbReference type="Google" id="ProtNLM"/>
    </source>
</evidence>
<evidence type="ECO:0000313" key="3">
    <source>
        <dbReference type="Proteomes" id="UP000268321"/>
    </source>
</evidence>
<evidence type="ECO:0000313" key="2">
    <source>
        <dbReference type="EMBL" id="RKP31279.1"/>
    </source>
</evidence>